<name>A0AAW3JTI9_9FIRM</name>
<keyword evidence="4" id="KW-1185">Reference proteome</keyword>
<comment type="caution">
    <text evidence="3">The sequence shown here is derived from an EMBL/GenBank/DDBJ whole genome shotgun (WGS) entry which is preliminary data.</text>
</comment>
<feature type="compositionally biased region" description="Low complexity" evidence="1">
    <location>
        <begin position="623"/>
        <end position="892"/>
    </location>
</feature>
<reference evidence="3 4" key="1">
    <citation type="submission" date="2015-10" db="EMBL/GenBank/DDBJ databases">
        <title>Butyribacter intestini gen. nov., sp. nov., a butyric acid-producing bacterium of the family Lachnospiraceae isolated from the human faeces.</title>
        <authorList>
            <person name="Zou Y."/>
            <person name="Xue W."/>
            <person name="Luo G."/>
            <person name="Lv M."/>
        </authorList>
    </citation>
    <scope>NUCLEOTIDE SEQUENCE [LARGE SCALE GENOMIC DNA]</scope>
    <source>
        <strain evidence="3 4">TF01-11</strain>
    </source>
</reference>
<feature type="compositionally biased region" description="Low complexity" evidence="1">
    <location>
        <begin position="922"/>
        <end position="931"/>
    </location>
</feature>
<feature type="region of interest" description="Disordered" evidence="1">
    <location>
        <begin position="609"/>
        <end position="982"/>
    </location>
</feature>
<organism evidence="3 4">
    <name type="scientific">Butyribacter intestini</name>
    <dbReference type="NCBI Taxonomy" id="1703332"/>
    <lineage>
        <taxon>Bacteria</taxon>
        <taxon>Bacillati</taxon>
        <taxon>Bacillota</taxon>
        <taxon>Clostridia</taxon>
        <taxon>Lachnospirales</taxon>
        <taxon>Lachnospiraceae</taxon>
        <taxon>Butyribacter</taxon>
    </lineage>
</organism>
<feature type="compositionally biased region" description="Low complexity" evidence="1">
    <location>
        <begin position="953"/>
        <end position="982"/>
    </location>
</feature>
<dbReference type="PANTHER" id="PTHR36489">
    <property type="entry name" value="PROTEIN-COUPLED RECEPTOR GPR1, PUTATIVE-RELATED"/>
    <property type="match status" value="1"/>
</dbReference>
<dbReference type="AlphaFoldDB" id="A0AAW3JTI9"/>
<dbReference type="RefSeq" id="WP_055941357.1">
    <property type="nucleotide sequence ID" value="NZ_LLKB01000001.1"/>
</dbReference>
<feature type="compositionally biased region" description="Pro residues" evidence="1">
    <location>
        <begin position="896"/>
        <end position="908"/>
    </location>
</feature>
<dbReference type="Pfam" id="PF13306">
    <property type="entry name" value="LRR_5"/>
    <property type="match status" value="1"/>
</dbReference>
<dbReference type="InterPro" id="IPR026906">
    <property type="entry name" value="LRR_5"/>
</dbReference>
<evidence type="ECO:0000256" key="2">
    <source>
        <dbReference type="SAM" id="SignalP"/>
    </source>
</evidence>
<proteinExistence type="predicted"/>
<dbReference type="PRINTS" id="PR01217">
    <property type="entry name" value="PRICHEXTENSN"/>
</dbReference>
<dbReference type="EMBL" id="LLKB01000001">
    <property type="protein sequence ID" value="KQC86116.1"/>
    <property type="molecule type" value="Genomic_DNA"/>
</dbReference>
<feature type="signal peptide" evidence="2">
    <location>
        <begin position="1"/>
        <end position="23"/>
    </location>
</feature>
<protein>
    <recommendedName>
        <fullName evidence="5">DUF1565 domain-containing protein</fullName>
    </recommendedName>
</protein>
<evidence type="ECO:0000313" key="3">
    <source>
        <dbReference type="EMBL" id="KQC86116.1"/>
    </source>
</evidence>
<keyword evidence="2" id="KW-0732">Signal</keyword>
<evidence type="ECO:0008006" key="5">
    <source>
        <dbReference type="Google" id="ProtNLM"/>
    </source>
</evidence>
<evidence type="ECO:0000256" key="1">
    <source>
        <dbReference type="SAM" id="MobiDB-lite"/>
    </source>
</evidence>
<feature type="compositionally biased region" description="Polar residues" evidence="1">
    <location>
        <begin position="941"/>
        <end position="952"/>
    </location>
</feature>
<evidence type="ECO:0000313" key="4">
    <source>
        <dbReference type="Proteomes" id="UP000050833"/>
    </source>
</evidence>
<accession>A0AAW3JTI9</accession>
<dbReference type="Proteomes" id="UP000050833">
    <property type="component" value="Unassembled WGS sequence"/>
</dbReference>
<dbReference type="Gene3D" id="3.40.50.12480">
    <property type="match status" value="1"/>
</dbReference>
<dbReference type="PANTHER" id="PTHR36489:SF2">
    <property type="entry name" value="APPLE DOMAIN-CONTAINING PROTEIN"/>
    <property type="match status" value="1"/>
</dbReference>
<gene>
    <name evidence="3" type="ORF">APZ18_02660</name>
</gene>
<feature type="chain" id="PRO_5043677429" description="DUF1565 domain-containing protein" evidence="2">
    <location>
        <begin position="24"/>
        <end position="1128"/>
    </location>
</feature>
<sequence>MKKFYRHISFILILTLCIVPLHAVSVFTGHTPFSDMCMTAKAQTSENIIYLKDGEGEGGNGTLNNPYLNIRTALKNIKDGQTLFLIDTVQYTKYEKGTDGSALPLIINKNITIAGNDTEKSILQLRAAIQLAADVTFKDMRLQIAPEIILGKSSLNYNTNTTSEILGTEAFKSTAIYVGGHTLTIDNVNTKLDSEAQSKIRPYISGGAYRLNTDNSILGGNTVVNIINANAETKFADIYAGDYFKSRNIPATLNLSGKFLDSVVHCGGYSDSSILNSDVDINLYADNPDSSAQVSGITGFDTANHNGKVNVTLTKNVFSSSMSLNDIDCLKLDNNSRINFDSSNIFDVKNVILGNNTILDFRQLTGNPAITETLLSLAPADDTQKNASILLNNEQTLRISGNVTGTTRLNVVDTQEIISNFNYGHTYVTSSQSSDGTFSIDGTKDTFAELKTETEDNIKKWSIYKKSGSEPDDTDFKSFEITDGPDIIYPTEFYHDYSYKLKFINKNDETYIPDYSILMRNLDYQIIKDGKVIFDSSDNTDDNNTVYPLITLETTQSDENDENSSYETILAIETDDVAKLKNIYGNYSIVLSYFGNSITKNIRIADPLETAEPTTKPTPTPTIKPTAAPTTEPTNTPTTKPTAAPTTEPANTPTTKPTAAPTTEPTNTPTTKPTAAPTTEPTNTPTTKPTAAPTTEPTNTPTTKPTAAPTTEPTNTPTTKPTAAPTTEPTNTPTTKPTAAPTTEPTNTPTTKPTAAPTTEPTNTPTTKPTAAPTTEPTNTPTTKPTAAPTTEPTNTPTTKPTAAPTTEPTNTPTTKPTAAPTTEPTNTPTTKPTAAPTTEPTNTPTTKPTAAPTTEPTNTPTTKPTAAPTTEPANTPTTKPTAAPTTEPANTSQPPSTPVPAPAPTPAPTDNTAPTAPPSDPDAAPTSAPTNVPSVPPTVMPTNSPSDTPTLAPTNTPTVSPTVAPTSTPSVSPTVAPTKKPASAKTKFADKKSGIYFKISNSSKKYLEYLYPTSNKTNIVIPNTVKYKNKSYKVVSVAPKAFYNKSKLKKVCINANITTLGKDCFAKCKKLNSITFKGSKPPKIGRNAFKNINKKAKFYVPKKSYAKYRKTLTSKTGFNKSMKIVKK</sequence>